<dbReference type="PATRIC" id="fig|1400520.3.peg.3151"/>
<dbReference type="HOGENOM" id="CLU_082381_1_0_9"/>
<organism evidence="2 3">
    <name type="scientific">Lactiplantibacillus fabifermentans T30PCM01</name>
    <dbReference type="NCBI Taxonomy" id="1400520"/>
    <lineage>
        <taxon>Bacteria</taxon>
        <taxon>Bacillati</taxon>
        <taxon>Bacillota</taxon>
        <taxon>Bacilli</taxon>
        <taxon>Lactobacillales</taxon>
        <taxon>Lactobacillaceae</taxon>
        <taxon>Lactiplantibacillus</taxon>
    </lineage>
</organism>
<evidence type="ECO:0000313" key="2">
    <source>
        <dbReference type="EMBL" id="ETY72731.1"/>
    </source>
</evidence>
<dbReference type="Pfam" id="PF12535">
    <property type="entry name" value="Nudix_N"/>
    <property type="match status" value="1"/>
</dbReference>
<evidence type="ECO:0000259" key="1">
    <source>
        <dbReference type="PROSITE" id="PS51462"/>
    </source>
</evidence>
<dbReference type="Pfam" id="PF00293">
    <property type="entry name" value="NUDIX"/>
    <property type="match status" value="1"/>
</dbReference>
<evidence type="ECO:0000313" key="3">
    <source>
        <dbReference type="Proteomes" id="UP000019247"/>
    </source>
</evidence>
<dbReference type="InterPro" id="IPR015797">
    <property type="entry name" value="NUDIX_hydrolase-like_dom_sf"/>
</dbReference>
<name>W6T421_9LACO</name>
<dbReference type="eggNOG" id="COG1051">
    <property type="taxonomic scope" value="Bacteria"/>
</dbReference>
<proteinExistence type="predicted"/>
<dbReference type="EMBL" id="AWWK01000088">
    <property type="protein sequence ID" value="ETY72731.1"/>
    <property type="molecule type" value="Genomic_DNA"/>
</dbReference>
<gene>
    <name evidence="2" type="ORF">LFAB_16045</name>
</gene>
<dbReference type="InterPro" id="IPR000086">
    <property type="entry name" value="NUDIX_hydrolase_dom"/>
</dbReference>
<feature type="domain" description="Nudix hydrolase" evidence="1">
    <location>
        <begin position="70"/>
        <end position="197"/>
    </location>
</feature>
<accession>W6T421</accession>
<dbReference type="PANTHER" id="PTHR43222">
    <property type="entry name" value="NUDIX HYDROLASE 23"/>
    <property type="match status" value="1"/>
</dbReference>
<sequence>MNEMEVPVMEQLAFLKRILAISGAGLTYGRDKFDLERYQQLQDLATAQLAEVGDAPIQTVQQLFENESGYPTPKVDVRAFIKRDDQVLLVEDGHGKWALPGGFAEVGWSARENVAKEVQEETGLKVTVGELRAIYDTNRRPDIPQTFQYYKLIFAATAPAGNFVHNSETIAMAWFKLTELPPLSLKRTTPEQLQQLFTSGNPHID</sequence>
<reference evidence="2 3" key="1">
    <citation type="journal article" date="2014" name="Genome Announc.">
        <title>Genome Sequence of Lactobacillus fabifermentans Strain T30PCM01, Isolated from Fermenting Grape Marc.</title>
        <authorList>
            <person name="Treu L."/>
            <person name="Vendramin V."/>
            <person name="Bovo B."/>
            <person name="Giacomini A."/>
            <person name="Corich V."/>
            <person name="Campanaro S."/>
        </authorList>
    </citation>
    <scope>NUCLEOTIDE SEQUENCE [LARGE SCALE GENOMIC DNA]</scope>
    <source>
        <strain evidence="2 3">T30PCM01</strain>
    </source>
</reference>
<dbReference type="PROSITE" id="PS51462">
    <property type="entry name" value="NUDIX"/>
    <property type="match status" value="1"/>
</dbReference>
<dbReference type="InterPro" id="IPR059176">
    <property type="entry name" value="UDP-X_N"/>
</dbReference>
<dbReference type="Gene3D" id="6.10.250.1120">
    <property type="match status" value="1"/>
</dbReference>
<dbReference type="Gene3D" id="3.90.79.10">
    <property type="entry name" value="Nucleoside Triphosphate Pyrophosphohydrolase"/>
    <property type="match status" value="1"/>
</dbReference>
<dbReference type="AlphaFoldDB" id="W6T421"/>
<protein>
    <submittedName>
        <fullName evidence="2">DNA mismatch repair protein MutT</fullName>
    </submittedName>
</protein>
<dbReference type="Proteomes" id="UP000019247">
    <property type="component" value="Unassembled WGS sequence"/>
</dbReference>
<dbReference type="PANTHER" id="PTHR43222:SF2">
    <property type="entry name" value="NUDIX HYDROLASE 23, CHLOROPLASTIC"/>
    <property type="match status" value="1"/>
</dbReference>
<dbReference type="STRING" id="1400520.LFAB_16045"/>
<comment type="caution">
    <text evidence="2">The sequence shown here is derived from an EMBL/GenBank/DDBJ whole genome shotgun (WGS) entry which is preliminary data.</text>
</comment>
<dbReference type="SUPFAM" id="SSF55811">
    <property type="entry name" value="Nudix"/>
    <property type="match status" value="1"/>
</dbReference>